<dbReference type="SUPFAM" id="SSF57783">
    <property type="entry name" value="Zinc beta-ribbon"/>
    <property type="match status" value="1"/>
</dbReference>
<proteinExistence type="predicted"/>
<dbReference type="GO" id="GO:0003916">
    <property type="term" value="F:DNA topoisomerase activity"/>
    <property type="evidence" value="ECO:0007669"/>
    <property type="project" value="InterPro"/>
</dbReference>
<evidence type="ECO:0000313" key="12">
    <source>
        <dbReference type="Proteomes" id="UP000193675"/>
    </source>
</evidence>
<gene>
    <name evidence="11" type="ORF">B7H17_00435</name>
</gene>
<dbReference type="InterPro" id="IPR013498">
    <property type="entry name" value="Topo_IA_Znf"/>
</dbReference>
<evidence type="ECO:0000256" key="8">
    <source>
        <dbReference type="ARBA" id="ARBA00048988"/>
    </source>
</evidence>
<evidence type="ECO:0000256" key="6">
    <source>
        <dbReference type="ARBA" id="ARBA00034617"/>
    </source>
</evidence>
<dbReference type="GO" id="GO:0005694">
    <property type="term" value="C:chromosome"/>
    <property type="evidence" value="ECO:0007669"/>
    <property type="project" value="InterPro"/>
</dbReference>
<dbReference type="GO" id="GO:0005524">
    <property type="term" value="F:ATP binding"/>
    <property type="evidence" value="ECO:0007669"/>
    <property type="project" value="UniProtKB-UniRule"/>
</dbReference>
<keyword evidence="1 9" id="KW-0547">Nucleotide-binding</keyword>
<evidence type="ECO:0000256" key="9">
    <source>
        <dbReference type="PROSITE-ProRule" id="PRU00560"/>
    </source>
</evidence>
<dbReference type="GO" id="GO:0003677">
    <property type="term" value="F:DNA binding"/>
    <property type="evidence" value="ECO:0007669"/>
    <property type="project" value="InterPro"/>
</dbReference>
<feature type="domain" description="UvrD-like helicase ATP-binding" evidence="10">
    <location>
        <begin position="194"/>
        <end position="654"/>
    </location>
</feature>
<evidence type="ECO:0000313" key="11">
    <source>
        <dbReference type="EMBL" id="ORL67561.1"/>
    </source>
</evidence>
<evidence type="ECO:0000256" key="1">
    <source>
        <dbReference type="ARBA" id="ARBA00022741"/>
    </source>
</evidence>
<protein>
    <recommendedName>
        <fullName evidence="7">DNA 3'-5' helicase</fullName>
        <ecNumber evidence="7">5.6.2.4</ecNumber>
    </recommendedName>
</protein>
<evidence type="ECO:0000256" key="3">
    <source>
        <dbReference type="ARBA" id="ARBA00022806"/>
    </source>
</evidence>
<evidence type="ECO:0000256" key="7">
    <source>
        <dbReference type="ARBA" id="ARBA00034808"/>
    </source>
</evidence>
<dbReference type="InterPro" id="IPR000212">
    <property type="entry name" value="DNA_helicase_UvrD/REP"/>
</dbReference>
<dbReference type="GO" id="GO:0000725">
    <property type="term" value="P:recombinational repair"/>
    <property type="evidence" value="ECO:0007669"/>
    <property type="project" value="TreeGrafter"/>
</dbReference>
<dbReference type="RefSeq" id="WP_023131683.1">
    <property type="nucleotide sequence ID" value="NZ_NBWC01000002.1"/>
</dbReference>
<name>A0A1X1A6M1_PSEPU</name>
<dbReference type="Gene3D" id="3.40.91.30">
    <property type="match status" value="1"/>
</dbReference>
<dbReference type="GO" id="GO:0005829">
    <property type="term" value="C:cytosol"/>
    <property type="evidence" value="ECO:0007669"/>
    <property type="project" value="TreeGrafter"/>
</dbReference>
<feature type="binding site" evidence="9">
    <location>
        <begin position="215"/>
        <end position="222"/>
    </location>
    <ligand>
        <name>ATP</name>
        <dbReference type="ChEBI" id="CHEBI:30616"/>
    </ligand>
</feature>
<comment type="caution">
    <text evidence="11">The sequence shown here is derived from an EMBL/GenBank/DDBJ whole genome shotgun (WGS) entry which is preliminary data.</text>
</comment>
<reference evidence="11 12" key="1">
    <citation type="submission" date="2017-04" db="EMBL/GenBank/DDBJ databases">
        <title>Presence of VIM-2 positive Pseudomonas species in chickens and their surrounding environment.</title>
        <authorList>
            <person name="Zhang R."/>
        </authorList>
    </citation>
    <scope>NUCLEOTIDE SEQUENCE [LARGE SCALE GENOMIC DNA]</scope>
    <source>
        <strain evidence="11 12">DZ-C18</strain>
    </source>
</reference>
<dbReference type="AlphaFoldDB" id="A0A1X1A6M1"/>
<dbReference type="Gene3D" id="3.30.65.10">
    <property type="entry name" value="Bacterial Topoisomerase I, domain 1"/>
    <property type="match status" value="2"/>
</dbReference>
<keyword evidence="2 9" id="KW-0378">Hydrolase</keyword>
<dbReference type="InterPro" id="IPR014017">
    <property type="entry name" value="DNA_helicase_UvrD-like_C"/>
</dbReference>
<dbReference type="GO" id="GO:0016887">
    <property type="term" value="F:ATP hydrolysis activity"/>
    <property type="evidence" value="ECO:0007669"/>
    <property type="project" value="RHEA"/>
</dbReference>
<dbReference type="Pfam" id="PF00580">
    <property type="entry name" value="UvrD-helicase"/>
    <property type="match status" value="1"/>
</dbReference>
<dbReference type="SUPFAM" id="SSF52540">
    <property type="entry name" value="P-loop containing nucleoside triphosphate hydrolases"/>
    <property type="match status" value="1"/>
</dbReference>
<dbReference type="FunFam" id="3.40.50.300:FF:000975">
    <property type="entry name" value="DNA helicase"/>
    <property type="match status" value="1"/>
</dbReference>
<evidence type="ECO:0000256" key="5">
    <source>
        <dbReference type="ARBA" id="ARBA00023235"/>
    </source>
</evidence>
<keyword evidence="3 9" id="KW-0347">Helicase</keyword>
<dbReference type="EMBL" id="NBWC01000002">
    <property type="protein sequence ID" value="ORL67561.1"/>
    <property type="molecule type" value="Genomic_DNA"/>
</dbReference>
<dbReference type="Proteomes" id="UP000193675">
    <property type="component" value="Unassembled WGS sequence"/>
</dbReference>
<keyword evidence="4 9" id="KW-0067">ATP-binding</keyword>
<evidence type="ECO:0000259" key="10">
    <source>
        <dbReference type="PROSITE" id="PS51198"/>
    </source>
</evidence>
<accession>A0A1X1A6M1</accession>
<dbReference type="GO" id="GO:0043138">
    <property type="term" value="F:3'-5' DNA helicase activity"/>
    <property type="evidence" value="ECO:0007669"/>
    <property type="project" value="UniProtKB-EC"/>
</dbReference>
<comment type="catalytic activity">
    <reaction evidence="6">
        <text>Couples ATP hydrolysis with the unwinding of duplex DNA by translocating in the 3'-5' direction.</text>
        <dbReference type="EC" id="5.6.2.4"/>
    </reaction>
</comment>
<dbReference type="OrthoDB" id="5298826at2"/>
<dbReference type="Pfam" id="PF01396">
    <property type="entry name" value="Zn_ribbon_Top1"/>
    <property type="match status" value="2"/>
</dbReference>
<dbReference type="PANTHER" id="PTHR11070:SF63">
    <property type="entry name" value="DNA HELICASE IV"/>
    <property type="match status" value="1"/>
</dbReference>
<dbReference type="PANTHER" id="PTHR11070">
    <property type="entry name" value="UVRD / RECB / PCRA DNA HELICASE FAMILY MEMBER"/>
    <property type="match status" value="1"/>
</dbReference>
<evidence type="ECO:0000256" key="4">
    <source>
        <dbReference type="ARBA" id="ARBA00022840"/>
    </source>
</evidence>
<keyword evidence="5" id="KW-0413">Isomerase</keyword>
<dbReference type="GO" id="GO:0006265">
    <property type="term" value="P:DNA topological change"/>
    <property type="evidence" value="ECO:0007669"/>
    <property type="project" value="InterPro"/>
</dbReference>
<dbReference type="PROSITE" id="PS51198">
    <property type="entry name" value="UVRD_HELICASE_ATP_BIND"/>
    <property type="match status" value="1"/>
</dbReference>
<dbReference type="InterPro" id="IPR027417">
    <property type="entry name" value="P-loop_NTPase"/>
</dbReference>
<evidence type="ECO:0000256" key="2">
    <source>
        <dbReference type="ARBA" id="ARBA00022801"/>
    </source>
</evidence>
<comment type="catalytic activity">
    <reaction evidence="8">
        <text>ATP + H2O = ADP + phosphate + H(+)</text>
        <dbReference type="Rhea" id="RHEA:13065"/>
        <dbReference type="ChEBI" id="CHEBI:15377"/>
        <dbReference type="ChEBI" id="CHEBI:15378"/>
        <dbReference type="ChEBI" id="CHEBI:30616"/>
        <dbReference type="ChEBI" id="CHEBI:43474"/>
        <dbReference type="ChEBI" id="CHEBI:456216"/>
        <dbReference type="EC" id="5.6.2.4"/>
    </reaction>
</comment>
<dbReference type="EC" id="5.6.2.4" evidence="7"/>
<dbReference type="Pfam" id="PF13361">
    <property type="entry name" value="UvrD_C"/>
    <property type="match status" value="1"/>
</dbReference>
<organism evidence="11 12">
    <name type="scientific">Pseudomonas putida</name>
    <name type="common">Arthrobacter siderocapsulatus</name>
    <dbReference type="NCBI Taxonomy" id="303"/>
    <lineage>
        <taxon>Bacteria</taxon>
        <taxon>Pseudomonadati</taxon>
        <taxon>Pseudomonadota</taxon>
        <taxon>Gammaproteobacteria</taxon>
        <taxon>Pseudomonadales</taxon>
        <taxon>Pseudomonadaceae</taxon>
        <taxon>Pseudomonas</taxon>
    </lineage>
</organism>
<sequence>MTAESSSIDVAPHWLMRLFGAQAATFSLGDKGLEVRTKSGENYLIEATSLANEATFREGIVFSRLVLQTDCGEKVFPGLRKADGERLFHWLRAHWLRKLAPEIEQVVGKIRALLNKGYPRQSRLDAARVMAEQALQRFQRVPEPQWCSDVDVTPFKWLAAVTRWQEADWEKLRKQYVDRQLARNSAFFDTVENQPLTERQRVACVVDEDNNLVLAGAGTGKTSTMVGRAGFLIASGQARAEDILMLAFANKAAKEMQERIDHRLGKCGITTSTFHKLGKTIIAKVEGEQPSLSPLAEDDKALAWQVSQWFEQHLKTPEYQRLAIDYFQHHLYPEANPFEFASEGEYYDYILANDIRTLKGEAVKSLGECLVANYLFKQGIAYQYEPAYEHKTASPLYRQYQPDFYLPEQGIYIEYYGIDRQGGTAPYVDREQYHQGMAWKRQLHADKGTRLVELYHYQLMEGGLFDAIDAQLAALGVQYQELPPEAVLETLREFGAINSFAVLLADLLKRYRANCYEQGQVEAAIKRAKNPKQVDAALALLRPILDDYQTLLDSAGHIDFDDMIGKAIEYVREGRFRSPWRYILVDEFQDISEARARLIRYLRDSAPECSLFCVGDDWQAIYRFTGSDLSFTTAFSERFGTTKVTALDLTFRFNNSISDVATRFVLANPIQVRKQLNTLQKVKRPAVSLLREDNRPKPGNEEPSRLEKVVARIAEIAEPGSSVYLLGRYGFNLPDRGELRRLASSFPTLALECHTIHAAKGKEADYVVLLGLETGKHGFPSQKTTHPLLEALLPAQEDFPYAEERRLFYVALTRARQRAYLIADMAVASAFVVELLKNEYELDLDEFSTSLSQQLLHMLKCIKCKTGTMVSRQSQFGRFFGCNKFPLCAHKERGCAHCDSQMRRAGRFKVCINPDCQRWVPTCPKCGAEMTQRKGRNGEFWGCRNYRSEGEGCRHTENRIMFDSGLLLAGSHESRF</sequence>
<dbReference type="InterPro" id="IPR014016">
    <property type="entry name" value="UvrD-like_ATP-bd"/>
</dbReference>
<dbReference type="Gene3D" id="3.40.50.300">
    <property type="entry name" value="P-loop containing nucleotide triphosphate hydrolases"/>
    <property type="match status" value="3"/>
</dbReference>